<evidence type="ECO:0000256" key="2">
    <source>
        <dbReference type="ARBA" id="ARBA00022823"/>
    </source>
</evidence>
<reference evidence="6 7" key="1">
    <citation type="submission" date="2019-03" db="EMBL/GenBank/DDBJ databases">
        <title>Genomic Encyclopedia of Type Strains, Phase IV (KMG-IV): sequencing the most valuable type-strain genomes for metagenomic binning, comparative biology and taxonomic classification.</title>
        <authorList>
            <person name="Goeker M."/>
        </authorList>
    </citation>
    <scope>NUCLEOTIDE SEQUENCE [LARGE SCALE GENOMIC DNA]</scope>
    <source>
        <strain evidence="6 7">DSM 45361</strain>
    </source>
</reference>
<feature type="modified residue" description="N6-lipoyllysine" evidence="3 4">
    <location>
        <position position="63"/>
    </location>
</feature>
<dbReference type="NCBIfam" id="TIGR00527">
    <property type="entry name" value="gcvH"/>
    <property type="match status" value="1"/>
</dbReference>
<evidence type="ECO:0000259" key="5">
    <source>
        <dbReference type="PROSITE" id="PS50968"/>
    </source>
</evidence>
<dbReference type="PROSITE" id="PS00189">
    <property type="entry name" value="LIPOYL"/>
    <property type="match status" value="1"/>
</dbReference>
<sequence>MTPDDLKYTEEHEWVAAPTAGVVRIGITDYAQEQLGDVVYVQLPEVGKTVGASDALGEVESTKSVSEIFAPVSGEVTAVNAELEDNPELINSEPYGGGWLVEIKLGDESELDGLLDADDYRKTTEAD</sequence>
<dbReference type="InterPro" id="IPR002930">
    <property type="entry name" value="GCV_H"/>
</dbReference>
<comment type="function">
    <text evidence="3">The glycine cleavage system catalyzes the degradation of glycine. The H protein shuttles the methylamine group of glycine from the P protein to the T protein.</text>
</comment>
<dbReference type="NCBIfam" id="NF002270">
    <property type="entry name" value="PRK01202.1"/>
    <property type="match status" value="1"/>
</dbReference>
<protein>
    <recommendedName>
        <fullName evidence="3">Glycine cleavage system H protein</fullName>
    </recommendedName>
</protein>
<dbReference type="GO" id="GO:0005960">
    <property type="term" value="C:glycine cleavage complex"/>
    <property type="evidence" value="ECO:0007669"/>
    <property type="project" value="InterPro"/>
</dbReference>
<evidence type="ECO:0000313" key="7">
    <source>
        <dbReference type="Proteomes" id="UP000295444"/>
    </source>
</evidence>
<feature type="domain" description="Lipoyl-binding" evidence="5">
    <location>
        <begin position="22"/>
        <end position="104"/>
    </location>
</feature>
<dbReference type="PANTHER" id="PTHR11715">
    <property type="entry name" value="GLYCINE CLEAVAGE SYSTEM H PROTEIN"/>
    <property type="match status" value="1"/>
</dbReference>
<evidence type="ECO:0000256" key="1">
    <source>
        <dbReference type="ARBA" id="ARBA00009249"/>
    </source>
</evidence>
<dbReference type="GO" id="GO:0019464">
    <property type="term" value="P:glycine decarboxylation via glycine cleavage system"/>
    <property type="evidence" value="ECO:0007669"/>
    <property type="project" value="UniProtKB-UniRule"/>
</dbReference>
<evidence type="ECO:0000256" key="4">
    <source>
        <dbReference type="PIRSR" id="PIRSR617453-50"/>
    </source>
</evidence>
<dbReference type="GO" id="GO:0005737">
    <property type="term" value="C:cytoplasm"/>
    <property type="evidence" value="ECO:0007669"/>
    <property type="project" value="TreeGrafter"/>
</dbReference>
<organism evidence="6 7">
    <name type="scientific">Labedaea rhizosphaerae</name>
    <dbReference type="NCBI Taxonomy" id="598644"/>
    <lineage>
        <taxon>Bacteria</taxon>
        <taxon>Bacillati</taxon>
        <taxon>Actinomycetota</taxon>
        <taxon>Actinomycetes</taxon>
        <taxon>Pseudonocardiales</taxon>
        <taxon>Pseudonocardiaceae</taxon>
        <taxon>Labedaea</taxon>
    </lineage>
</organism>
<dbReference type="InterPro" id="IPR000089">
    <property type="entry name" value="Biotin_lipoyl"/>
</dbReference>
<evidence type="ECO:0000256" key="3">
    <source>
        <dbReference type="HAMAP-Rule" id="MF_00272"/>
    </source>
</evidence>
<dbReference type="Proteomes" id="UP000295444">
    <property type="component" value="Unassembled WGS sequence"/>
</dbReference>
<dbReference type="InterPro" id="IPR011053">
    <property type="entry name" value="Single_hybrid_motif"/>
</dbReference>
<accession>A0A4R6S059</accession>
<comment type="caution">
    <text evidence="6">The sequence shown here is derived from an EMBL/GenBank/DDBJ whole genome shotgun (WGS) entry which is preliminary data.</text>
</comment>
<comment type="cofactor">
    <cofactor evidence="3">
        <name>(R)-lipoate</name>
        <dbReference type="ChEBI" id="CHEBI:83088"/>
    </cofactor>
    <text evidence="3">Binds 1 lipoyl cofactor covalently.</text>
</comment>
<dbReference type="CDD" id="cd06848">
    <property type="entry name" value="GCS_H"/>
    <property type="match status" value="1"/>
</dbReference>
<dbReference type="InterPro" id="IPR033753">
    <property type="entry name" value="GCV_H/Fam206"/>
</dbReference>
<dbReference type="HAMAP" id="MF_00272">
    <property type="entry name" value="GcvH"/>
    <property type="match status" value="1"/>
</dbReference>
<gene>
    <name evidence="3" type="primary">gcvH</name>
    <name evidence="6" type="ORF">EV186_108167</name>
</gene>
<comment type="subunit">
    <text evidence="3">The glycine cleavage system is composed of four proteins: P, T, L and H.</text>
</comment>
<dbReference type="OrthoDB" id="9796712at2"/>
<dbReference type="InterPro" id="IPR017453">
    <property type="entry name" value="GCV_H_sub"/>
</dbReference>
<dbReference type="GO" id="GO:0009249">
    <property type="term" value="P:protein lipoylation"/>
    <property type="evidence" value="ECO:0007669"/>
    <property type="project" value="TreeGrafter"/>
</dbReference>
<dbReference type="PANTHER" id="PTHR11715:SF3">
    <property type="entry name" value="GLYCINE CLEAVAGE SYSTEM H PROTEIN-RELATED"/>
    <property type="match status" value="1"/>
</dbReference>
<proteinExistence type="inferred from homology"/>
<comment type="similarity">
    <text evidence="1 3">Belongs to the GcvH family.</text>
</comment>
<keyword evidence="2 3" id="KW-0450">Lipoyl</keyword>
<dbReference type="EMBL" id="SNXZ01000008">
    <property type="protein sequence ID" value="TDP91956.1"/>
    <property type="molecule type" value="Genomic_DNA"/>
</dbReference>
<dbReference type="AlphaFoldDB" id="A0A4R6S059"/>
<dbReference type="Pfam" id="PF01597">
    <property type="entry name" value="GCV_H"/>
    <property type="match status" value="1"/>
</dbReference>
<keyword evidence="7" id="KW-1185">Reference proteome</keyword>
<dbReference type="PROSITE" id="PS50968">
    <property type="entry name" value="BIOTINYL_LIPOYL"/>
    <property type="match status" value="1"/>
</dbReference>
<dbReference type="InterPro" id="IPR003016">
    <property type="entry name" value="2-oxoA_DH_lipoyl-BS"/>
</dbReference>
<dbReference type="SUPFAM" id="SSF51230">
    <property type="entry name" value="Single hybrid motif"/>
    <property type="match status" value="1"/>
</dbReference>
<evidence type="ECO:0000313" key="6">
    <source>
        <dbReference type="EMBL" id="TDP91956.1"/>
    </source>
</evidence>
<dbReference type="Gene3D" id="2.40.50.100">
    <property type="match status" value="1"/>
</dbReference>
<name>A0A4R6S059_LABRH</name>